<evidence type="ECO:0000313" key="4">
    <source>
        <dbReference type="Proteomes" id="UP000438429"/>
    </source>
</evidence>
<dbReference type="Pfam" id="PF02752">
    <property type="entry name" value="Arrestin_C"/>
    <property type="match status" value="2"/>
</dbReference>
<feature type="domain" description="Arrestin C-terminal-like" evidence="2">
    <location>
        <begin position="455"/>
        <end position="580"/>
    </location>
</feature>
<dbReference type="Gene3D" id="2.60.40.640">
    <property type="match status" value="4"/>
</dbReference>
<organism evidence="3 4">
    <name type="scientific">Scophthalmus maximus</name>
    <name type="common">Turbot</name>
    <name type="synonym">Psetta maxima</name>
    <dbReference type="NCBI Taxonomy" id="52904"/>
    <lineage>
        <taxon>Eukaryota</taxon>
        <taxon>Metazoa</taxon>
        <taxon>Chordata</taxon>
        <taxon>Craniata</taxon>
        <taxon>Vertebrata</taxon>
        <taxon>Euteleostomi</taxon>
        <taxon>Actinopterygii</taxon>
        <taxon>Neopterygii</taxon>
        <taxon>Teleostei</taxon>
        <taxon>Neoteleostei</taxon>
        <taxon>Acanthomorphata</taxon>
        <taxon>Carangaria</taxon>
        <taxon>Pleuronectiformes</taxon>
        <taxon>Pleuronectoidei</taxon>
        <taxon>Scophthalmidae</taxon>
        <taxon>Scophthalmus</taxon>
    </lineage>
</organism>
<protein>
    <recommendedName>
        <fullName evidence="2">Arrestin C-terminal-like domain-containing protein</fullName>
    </recommendedName>
</protein>
<dbReference type="Proteomes" id="UP000438429">
    <property type="component" value="Unassembled WGS sequence"/>
</dbReference>
<dbReference type="InterPro" id="IPR011021">
    <property type="entry name" value="Arrestin-like_N"/>
</dbReference>
<sequence length="643" mass="71712">MFEQTFKNFKINFNAVNERSTFSSGDLVTGHISFELTKETKIASISMELKGRAHVHWSTQGSGGRKRRRGRRHFSATLDFFNFRSAILHEHRVCGEATKFRPGTHLNFPSTFHGVHGETVYNIKVCISRPWHLSKDFVTELNFVNHIDTNQPELQAPLSGSNQMTLCCLWCASPPITMTVSVEKKAFVPGETVRIICEFSNRSSRTVTPKVRLVQKQIYYTHNKVNKNMIVKSLASMTGQPIGDHTSEVHTEMMITIPSSAPHTISNCSILVVEYLVEVSLCVCAAFDLTVLFPIILCDTPVHTHPPLYSGDRITGQITLDLSGDCKIDAICVKLKGKAEVKWTENYGKTAVTYHNKEKYFSIKQFVIPEGQGNNIGKGCHVYPFTFQIPAQELPSSFKGSCGKIRYSLEANLSRPMRLDCKAKEQFTLLHRGNSDPSLMTPQHSVIDKKMRLFTSGTVGMDANIAHTGFRQGEGIKVVASIHNKSSRDIKPKYCLYEKISYFAKGKRRVQTKDILKEVGDAIPPSAGQTVTRTITIPPTTCASILNCNIIKAEYRLRVYLDVKYASDPEIKFPIIILPALQGPVEEDQPPAYPAYGYEGFANSDMLGGTSFLQNPTALVPSAPPPTYSTYGLYPSLTGYDEK</sequence>
<feature type="domain" description="Arrestin C-terminal-like" evidence="2">
    <location>
        <begin position="172"/>
        <end position="302"/>
    </location>
</feature>
<comment type="similarity">
    <text evidence="1">Belongs to the arrestin family.</text>
</comment>
<dbReference type="EMBL" id="VEVO01000012">
    <property type="protein sequence ID" value="KAF0033769.1"/>
    <property type="molecule type" value="Genomic_DNA"/>
</dbReference>
<proteinExistence type="inferred from homology"/>
<dbReference type="InterPro" id="IPR011022">
    <property type="entry name" value="Arrestin_C-like"/>
</dbReference>
<evidence type="ECO:0000259" key="2">
    <source>
        <dbReference type="SMART" id="SM01017"/>
    </source>
</evidence>
<dbReference type="GO" id="GO:0005737">
    <property type="term" value="C:cytoplasm"/>
    <property type="evidence" value="ECO:0007669"/>
    <property type="project" value="TreeGrafter"/>
</dbReference>
<dbReference type="SUPFAM" id="SSF81296">
    <property type="entry name" value="E set domains"/>
    <property type="match status" value="4"/>
</dbReference>
<dbReference type="PANTHER" id="PTHR11188">
    <property type="entry name" value="ARRESTIN DOMAIN CONTAINING PROTEIN"/>
    <property type="match status" value="1"/>
</dbReference>
<accession>A0A6A4SMC5</accession>
<evidence type="ECO:0000256" key="1">
    <source>
        <dbReference type="ARBA" id="ARBA00005298"/>
    </source>
</evidence>
<reference evidence="3 4" key="1">
    <citation type="submission" date="2019-06" db="EMBL/GenBank/DDBJ databases">
        <title>Draft genomes of female and male turbot (Scophthalmus maximus).</title>
        <authorList>
            <person name="Xu H."/>
            <person name="Xu X.-W."/>
            <person name="Shao C."/>
            <person name="Chen S."/>
        </authorList>
    </citation>
    <scope>NUCLEOTIDE SEQUENCE [LARGE SCALE GENOMIC DNA]</scope>
    <source>
        <strain evidence="3">Ysfricsl-2016a</strain>
        <tissue evidence="3">Blood</tissue>
    </source>
</reference>
<dbReference type="SMART" id="SM01017">
    <property type="entry name" value="Arrestin_C"/>
    <property type="match status" value="2"/>
</dbReference>
<dbReference type="GO" id="GO:0015031">
    <property type="term" value="P:protein transport"/>
    <property type="evidence" value="ECO:0007669"/>
    <property type="project" value="TreeGrafter"/>
</dbReference>
<dbReference type="GO" id="GO:0007399">
    <property type="term" value="P:nervous system development"/>
    <property type="evidence" value="ECO:0007669"/>
    <property type="project" value="UniProtKB-ARBA"/>
</dbReference>
<dbReference type="InterPro" id="IPR014756">
    <property type="entry name" value="Ig_E-set"/>
</dbReference>
<dbReference type="GO" id="GO:0005886">
    <property type="term" value="C:plasma membrane"/>
    <property type="evidence" value="ECO:0007669"/>
    <property type="project" value="TreeGrafter"/>
</dbReference>
<comment type="caution">
    <text evidence="3">The sequence shown here is derived from an EMBL/GenBank/DDBJ whole genome shotgun (WGS) entry which is preliminary data.</text>
</comment>
<dbReference type="Pfam" id="PF00339">
    <property type="entry name" value="Arrestin_N"/>
    <property type="match status" value="2"/>
</dbReference>
<evidence type="ECO:0000313" key="3">
    <source>
        <dbReference type="EMBL" id="KAF0033769.1"/>
    </source>
</evidence>
<dbReference type="InterPro" id="IPR050357">
    <property type="entry name" value="Arrestin_domain-protein"/>
</dbReference>
<dbReference type="AlphaFoldDB" id="A0A6A4SMC5"/>
<gene>
    <name evidence="3" type="ORF">F2P81_013835</name>
</gene>
<name>A0A6A4SMC5_SCOMX</name>
<dbReference type="InterPro" id="IPR014752">
    <property type="entry name" value="Arrestin-like_C"/>
</dbReference>
<dbReference type="PANTHER" id="PTHR11188:SF135">
    <property type="entry name" value="ARRESTIN DOMAIN CONTAINING 3-LIKE-RELATED"/>
    <property type="match status" value="1"/>
</dbReference>